<evidence type="ECO:0000256" key="1">
    <source>
        <dbReference type="SAM" id="Coils"/>
    </source>
</evidence>
<dbReference type="Proteomes" id="UP000692954">
    <property type="component" value="Unassembled WGS sequence"/>
</dbReference>
<name>A0A8S1Q6L9_9CILI</name>
<organism evidence="2 3">
    <name type="scientific">Paramecium sonneborni</name>
    <dbReference type="NCBI Taxonomy" id="65129"/>
    <lineage>
        <taxon>Eukaryota</taxon>
        <taxon>Sar</taxon>
        <taxon>Alveolata</taxon>
        <taxon>Ciliophora</taxon>
        <taxon>Intramacronucleata</taxon>
        <taxon>Oligohymenophorea</taxon>
        <taxon>Peniculida</taxon>
        <taxon>Parameciidae</taxon>
        <taxon>Paramecium</taxon>
    </lineage>
</organism>
<comment type="caution">
    <text evidence="2">The sequence shown here is derived from an EMBL/GenBank/DDBJ whole genome shotgun (WGS) entry which is preliminary data.</text>
</comment>
<keyword evidence="3" id="KW-1185">Reference proteome</keyword>
<reference evidence="2" key="1">
    <citation type="submission" date="2021-01" db="EMBL/GenBank/DDBJ databases">
        <authorList>
            <consortium name="Genoscope - CEA"/>
            <person name="William W."/>
        </authorList>
    </citation>
    <scope>NUCLEOTIDE SEQUENCE</scope>
</reference>
<accession>A0A8S1Q6L9</accession>
<evidence type="ECO:0000313" key="3">
    <source>
        <dbReference type="Proteomes" id="UP000692954"/>
    </source>
</evidence>
<proteinExistence type="predicted"/>
<feature type="coiled-coil region" evidence="1">
    <location>
        <begin position="76"/>
        <end position="184"/>
    </location>
</feature>
<dbReference type="EMBL" id="CAJJDN010000097">
    <property type="protein sequence ID" value="CAD8111139.1"/>
    <property type="molecule type" value="Genomic_DNA"/>
</dbReference>
<gene>
    <name evidence="2" type="ORF">PSON_ATCC_30995.1.T0970139</name>
</gene>
<dbReference type="AlphaFoldDB" id="A0A8S1Q6L9"/>
<evidence type="ECO:0000313" key="2">
    <source>
        <dbReference type="EMBL" id="CAD8111139.1"/>
    </source>
</evidence>
<protein>
    <submittedName>
        <fullName evidence="2">Uncharacterized protein</fullName>
    </submittedName>
</protein>
<sequence length="346" mass="41378">MNLLTDSQTIEFLTNCEDLLNSTLDQGQLESMCHELIDTFFVYLEEIQNYKSEANFELKSKQAEIDMLHFQISKYTNQLEEQKQDLTRQIDICQQLELQLQYCEEKSQKSEKEIVIVETELRKKLHQQNQQYRDQIQTLMSVQQEIDKHILQLSKEKGQLQLQFEQLQKKYDDQQFLITNLNEQLANLQTTSSFNTKHKQNDNIIMDIQDESLELNTQQKRSQYSNCISHNQINFKWEKIQPSISSIRDSITIINPINTRCEIQSRQKIKSLVFLNSSKEKSYDPYYEFFKLVFLINEFQITQCVKLDLGQAHIFTMNFDYLFDKFKNESIPFNQWYNKIVDEIFL</sequence>
<dbReference type="OrthoDB" id="304236at2759"/>
<keyword evidence="1" id="KW-0175">Coiled coil</keyword>